<dbReference type="PRINTS" id="PR00622">
    <property type="entry name" value="HISTONEH3"/>
</dbReference>
<dbReference type="GO" id="GO:0003677">
    <property type="term" value="F:DNA binding"/>
    <property type="evidence" value="ECO:0007669"/>
    <property type="project" value="UniProtKB-KW"/>
</dbReference>
<keyword evidence="5" id="KW-0238">DNA-binding</keyword>
<organism evidence="10 11">
    <name type="scientific">Oopsacas minuta</name>
    <dbReference type="NCBI Taxonomy" id="111878"/>
    <lineage>
        <taxon>Eukaryota</taxon>
        <taxon>Metazoa</taxon>
        <taxon>Porifera</taxon>
        <taxon>Hexactinellida</taxon>
        <taxon>Hexasterophora</taxon>
        <taxon>Lyssacinosida</taxon>
        <taxon>Leucopsacidae</taxon>
        <taxon>Oopsacas</taxon>
    </lineage>
</organism>
<evidence type="ECO:0000256" key="5">
    <source>
        <dbReference type="ARBA" id="ARBA00023125"/>
    </source>
</evidence>
<evidence type="ECO:0000256" key="3">
    <source>
        <dbReference type="ARBA" id="ARBA00010343"/>
    </source>
</evidence>
<evidence type="ECO:0000256" key="4">
    <source>
        <dbReference type="ARBA" id="ARBA00022454"/>
    </source>
</evidence>
<evidence type="ECO:0000256" key="1">
    <source>
        <dbReference type="ARBA" id="ARBA00004123"/>
    </source>
</evidence>
<protein>
    <submittedName>
        <fullName evidence="10">Histone H3.3-like</fullName>
    </submittedName>
</protein>
<dbReference type="GO" id="GO:0030527">
    <property type="term" value="F:structural constituent of chromatin"/>
    <property type="evidence" value="ECO:0007669"/>
    <property type="project" value="InterPro"/>
</dbReference>
<dbReference type="PANTHER" id="PTHR45810">
    <property type="entry name" value="HISTONE H3.2"/>
    <property type="match status" value="1"/>
</dbReference>
<dbReference type="PANTHER" id="PTHR45810:SF17">
    <property type="entry name" value="HISTONE H3-LIKE CENTROMERIC PROTEIN A"/>
    <property type="match status" value="1"/>
</dbReference>
<keyword evidence="11" id="KW-1185">Reference proteome</keyword>
<evidence type="ECO:0000256" key="8">
    <source>
        <dbReference type="SAM" id="MobiDB-lite"/>
    </source>
</evidence>
<dbReference type="EMBL" id="JAKMXF010000345">
    <property type="protein sequence ID" value="KAI6647120.1"/>
    <property type="molecule type" value="Genomic_DNA"/>
</dbReference>
<dbReference type="Gene3D" id="1.10.20.10">
    <property type="entry name" value="Histone, subunit A"/>
    <property type="match status" value="1"/>
</dbReference>
<dbReference type="SMART" id="SM00428">
    <property type="entry name" value="H3"/>
    <property type="match status" value="1"/>
</dbReference>
<dbReference type="GO" id="GO:0000786">
    <property type="term" value="C:nucleosome"/>
    <property type="evidence" value="ECO:0007669"/>
    <property type="project" value="UniProtKB-KW"/>
</dbReference>
<dbReference type="Proteomes" id="UP001165289">
    <property type="component" value="Unassembled WGS sequence"/>
</dbReference>
<evidence type="ECO:0000313" key="11">
    <source>
        <dbReference type="Proteomes" id="UP001165289"/>
    </source>
</evidence>
<evidence type="ECO:0000313" key="10">
    <source>
        <dbReference type="EMBL" id="KAI6647120.1"/>
    </source>
</evidence>
<gene>
    <name evidence="10" type="ORF">LOD99_8857</name>
</gene>
<comment type="caution">
    <text evidence="10">The sequence shown here is derived from an EMBL/GenBank/DDBJ whole genome shotgun (WGS) entry which is preliminary data.</text>
</comment>
<feature type="domain" description="Core Histone H2A/H2B/H3" evidence="9">
    <location>
        <begin position="48"/>
        <end position="128"/>
    </location>
</feature>
<evidence type="ECO:0000259" key="9">
    <source>
        <dbReference type="Pfam" id="PF00125"/>
    </source>
</evidence>
<dbReference type="InterPro" id="IPR009072">
    <property type="entry name" value="Histone-fold"/>
</dbReference>
<proteinExistence type="inferred from homology"/>
<evidence type="ECO:0000256" key="2">
    <source>
        <dbReference type="ARBA" id="ARBA00004286"/>
    </source>
</evidence>
<dbReference type="GO" id="GO:0005634">
    <property type="term" value="C:nucleus"/>
    <property type="evidence" value="ECO:0007669"/>
    <property type="project" value="UniProtKB-SubCell"/>
</dbReference>
<comment type="subcellular location">
    <subcellularLocation>
        <location evidence="2">Chromosome</location>
    </subcellularLocation>
    <subcellularLocation>
        <location evidence="1">Nucleus</location>
    </subcellularLocation>
</comment>
<dbReference type="Pfam" id="PF00125">
    <property type="entry name" value="Histone"/>
    <property type="match status" value="1"/>
</dbReference>
<name>A0AAV7JF78_9METZ</name>
<dbReference type="GO" id="GO:0046982">
    <property type="term" value="F:protein heterodimerization activity"/>
    <property type="evidence" value="ECO:0007669"/>
    <property type="project" value="InterPro"/>
</dbReference>
<dbReference type="InterPro" id="IPR000164">
    <property type="entry name" value="Histone_H3/CENP-A"/>
</dbReference>
<keyword evidence="6" id="KW-0539">Nucleus</keyword>
<evidence type="ECO:0000256" key="6">
    <source>
        <dbReference type="ARBA" id="ARBA00023242"/>
    </source>
</evidence>
<comment type="similarity">
    <text evidence="3">Belongs to the histone H3 family.</text>
</comment>
<dbReference type="InterPro" id="IPR007125">
    <property type="entry name" value="H2A/H2B/H3"/>
</dbReference>
<dbReference type="AlphaFoldDB" id="A0AAV7JF78"/>
<sequence length="133" mass="15625">MPNPNKNKRKRSLPKKSKSPPVKPEPKPKPIQKLSKIQTRGNSRRIIQEIKYYQKSTHPLIFRGSFYKVVIQICRELQIQCRWNIVALEALQEALELYLVMFLSDANLLAYHTGRVTLFPRDIQLLQRLRSSI</sequence>
<keyword evidence="7" id="KW-0544">Nucleosome core</keyword>
<evidence type="ECO:0000256" key="7">
    <source>
        <dbReference type="ARBA" id="ARBA00023269"/>
    </source>
</evidence>
<reference evidence="10 11" key="1">
    <citation type="journal article" date="2023" name="BMC Biol.">
        <title>The compact genome of the sponge Oopsacas minuta (Hexactinellida) is lacking key metazoan core genes.</title>
        <authorList>
            <person name="Santini S."/>
            <person name="Schenkelaars Q."/>
            <person name="Jourda C."/>
            <person name="Duchesne M."/>
            <person name="Belahbib H."/>
            <person name="Rocher C."/>
            <person name="Selva M."/>
            <person name="Riesgo A."/>
            <person name="Vervoort M."/>
            <person name="Leys S.P."/>
            <person name="Kodjabachian L."/>
            <person name="Le Bivic A."/>
            <person name="Borchiellini C."/>
            <person name="Claverie J.M."/>
            <person name="Renard E."/>
        </authorList>
    </citation>
    <scope>NUCLEOTIDE SEQUENCE [LARGE SCALE GENOMIC DNA]</scope>
    <source>
        <strain evidence="10">SPO-2</strain>
    </source>
</reference>
<feature type="region of interest" description="Disordered" evidence="8">
    <location>
        <begin position="1"/>
        <end position="40"/>
    </location>
</feature>
<keyword evidence="4" id="KW-0158">Chromosome</keyword>
<dbReference type="SUPFAM" id="SSF47113">
    <property type="entry name" value="Histone-fold"/>
    <property type="match status" value="1"/>
</dbReference>
<feature type="compositionally biased region" description="Basic residues" evidence="8">
    <location>
        <begin position="1"/>
        <end position="18"/>
    </location>
</feature>
<accession>A0AAV7JF78</accession>